<dbReference type="PROSITE" id="PS50113">
    <property type="entry name" value="PAC"/>
    <property type="match status" value="1"/>
</dbReference>
<dbReference type="SMART" id="SM00086">
    <property type="entry name" value="PAC"/>
    <property type="match status" value="1"/>
</dbReference>
<dbReference type="SMART" id="SM00387">
    <property type="entry name" value="HATPase_c"/>
    <property type="match status" value="1"/>
</dbReference>
<dbReference type="CDD" id="cd00130">
    <property type="entry name" value="PAS"/>
    <property type="match status" value="1"/>
</dbReference>
<dbReference type="Gene3D" id="1.10.287.130">
    <property type="match status" value="1"/>
</dbReference>
<feature type="domain" description="Histidine kinase" evidence="7">
    <location>
        <begin position="456"/>
        <end position="672"/>
    </location>
</feature>
<dbReference type="Proteomes" id="UP000680714">
    <property type="component" value="Unassembled WGS sequence"/>
</dbReference>
<evidence type="ECO:0000256" key="3">
    <source>
        <dbReference type="ARBA" id="ARBA00022553"/>
    </source>
</evidence>
<dbReference type="SUPFAM" id="SSF47384">
    <property type="entry name" value="Homodimeric domain of signal transducing histidine kinase"/>
    <property type="match status" value="1"/>
</dbReference>
<dbReference type="NCBIfam" id="TIGR00229">
    <property type="entry name" value="sensory_box"/>
    <property type="match status" value="1"/>
</dbReference>
<keyword evidence="6" id="KW-0812">Transmembrane</keyword>
<keyword evidence="6" id="KW-1133">Transmembrane helix</keyword>
<dbReference type="InterPro" id="IPR013655">
    <property type="entry name" value="PAS_fold_3"/>
</dbReference>
<dbReference type="InterPro" id="IPR001610">
    <property type="entry name" value="PAC"/>
</dbReference>
<dbReference type="PANTHER" id="PTHR43304">
    <property type="entry name" value="PHYTOCHROME-LIKE PROTEIN CPH1"/>
    <property type="match status" value="1"/>
</dbReference>
<dbReference type="SUPFAM" id="SSF55874">
    <property type="entry name" value="ATPase domain of HSP90 chaperone/DNA topoisomerase II/histidine kinase"/>
    <property type="match status" value="1"/>
</dbReference>
<dbReference type="InterPro" id="IPR005467">
    <property type="entry name" value="His_kinase_dom"/>
</dbReference>
<comment type="caution">
    <text evidence="9">The sequence shown here is derived from an EMBL/GenBank/DDBJ whole genome shotgun (WGS) entry which is preliminary data.</text>
</comment>
<feature type="transmembrane region" description="Helical" evidence="6">
    <location>
        <begin position="287"/>
        <end position="308"/>
    </location>
</feature>
<evidence type="ECO:0000256" key="2">
    <source>
        <dbReference type="ARBA" id="ARBA00012438"/>
    </source>
</evidence>
<keyword evidence="10" id="KW-1185">Reference proteome</keyword>
<dbReference type="InterPro" id="IPR035965">
    <property type="entry name" value="PAS-like_dom_sf"/>
</dbReference>
<dbReference type="CDD" id="cd12914">
    <property type="entry name" value="PDC1_DGC_like"/>
    <property type="match status" value="1"/>
</dbReference>
<keyword evidence="4" id="KW-0808">Transferase</keyword>
<keyword evidence="6" id="KW-0472">Membrane</keyword>
<organism evidence="9 10">
    <name type="scientific">Magnetospirillum sulfuroxidans</name>
    <dbReference type="NCBI Taxonomy" id="611300"/>
    <lineage>
        <taxon>Bacteria</taxon>
        <taxon>Pseudomonadati</taxon>
        <taxon>Pseudomonadota</taxon>
        <taxon>Alphaproteobacteria</taxon>
        <taxon>Rhodospirillales</taxon>
        <taxon>Rhodospirillaceae</taxon>
        <taxon>Magnetospirillum</taxon>
    </lineage>
</organism>
<keyword evidence="5" id="KW-0418">Kinase</keyword>
<keyword evidence="3" id="KW-0597">Phosphoprotein</keyword>
<dbReference type="PANTHER" id="PTHR43304:SF1">
    <property type="entry name" value="PAC DOMAIN-CONTAINING PROTEIN"/>
    <property type="match status" value="1"/>
</dbReference>
<gene>
    <name evidence="9" type="ORF">KEC16_00085</name>
</gene>
<reference evidence="9 10" key="1">
    <citation type="submission" date="2021-04" db="EMBL/GenBank/DDBJ databases">
        <title>Magnetospirillum sulfuroxidans sp. nov., a facultative chemolithoautotrophic sulfur-oxidizing alphaproteobacterium isolated from freshwater sediment and proposals for Paramagetospirillum gen. nov., and Magnetospirillaceae fam. nov.</title>
        <authorList>
            <person name="Koziaeva V."/>
            <person name="Geelhoed J.S."/>
            <person name="Sorokin D.Y."/>
            <person name="Grouzdev D.S."/>
        </authorList>
    </citation>
    <scope>NUCLEOTIDE SEQUENCE [LARGE SCALE GENOMIC DNA]</scope>
    <source>
        <strain evidence="9 10">J10</strain>
    </source>
</reference>
<dbReference type="Pfam" id="PF00512">
    <property type="entry name" value="HisKA"/>
    <property type="match status" value="1"/>
</dbReference>
<dbReference type="InterPro" id="IPR036890">
    <property type="entry name" value="HATPase_C_sf"/>
</dbReference>
<dbReference type="SUPFAM" id="SSF55785">
    <property type="entry name" value="PYP-like sensor domain (PAS domain)"/>
    <property type="match status" value="1"/>
</dbReference>
<dbReference type="Gene3D" id="3.30.565.10">
    <property type="entry name" value="Histidine kinase-like ATPase, C-terminal domain"/>
    <property type="match status" value="1"/>
</dbReference>
<dbReference type="InterPro" id="IPR003661">
    <property type="entry name" value="HisK_dim/P_dom"/>
</dbReference>
<evidence type="ECO:0000259" key="8">
    <source>
        <dbReference type="PROSITE" id="PS50113"/>
    </source>
</evidence>
<evidence type="ECO:0000256" key="4">
    <source>
        <dbReference type="ARBA" id="ARBA00022679"/>
    </source>
</evidence>
<dbReference type="InterPro" id="IPR052162">
    <property type="entry name" value="Sensor_kinase/Photoreceptor"/>
</dbReference>
<dbReference type="CDD" id="cd12915">
    <property type="entry name" value="PDC2_DGC_like"/>
    <property type="match status" value="1"/>
</dbReference>
<dbReference type="InterPro" id="IPR000014">
    <property type="entry name" value="PAS"/>
</dbReference>
<dbReference type="InterPro" id="IPR003594">
    <property type="entry name" value="HATPase_dom"/>
</dbReference>
<dbReference type="SMART" id="SM00388">
    <property type="entry name" value="HisKA"/>
    <property type="match status" value="1"/>
</dbReference>
<dbReference type="PROSITE" id="PS50109">
    <property type="entry name" value="HIS_KIN"/>
    <property type="match status" value="1"/>
</dbReference>
<dbReference type="InterPro" id="IPR000700">
    <property type="entry name" value="PAS-assoc_C"/>
</dbReference>
<evidence type="ECO:0000313" key="10">
    <source>
        <dbReference type="Proteomes" id="UP000680714"/>
    </source>
</evidence>
<evidence type="ECO:0000256" key="5">
    <source>
        <dbReference type="ARBA" id="ARBA00022777"/>
    </source>
</evidence>
<evidence type="ECO:0000256" key="6">
    <source>
        <dbReference type="SAM" id="Phobius"/>
    </source>
</evidence>
<name>A0ABS5I6R8_9PROT</name>
<dbReference type="EC" id="2.7.13.3" evidence="2"/>
<protein>
    <recommendedName>
        <fullName evidence="2">histidine kinase</fullName>
        <ecNumber evidence="2">2.7.13.3</ecNumber>
    </recommendedName>
</protein>
<sequence>MITALRRHMTLTRAWLALVMLLCLAVLVWDAVRSYADHRRQTVDRLTALARVVEARTELTFQSLDLLLLETANQLPQGLVMPGDPDYLRFLKGRSFIFTDALTLSVVSPEGVIEHSSNPTLVGRPVGSRDYLDHFRAHPDDTRLFISKPAITVTNRPIIFIARAIRHDDGRLRAIALTGINPQLLGSLMKPALPSEASGAIAVLNRDGIVLARYPELNNTPPGASLAHTPMFQAHRASGRDLSVLQGGGGPDEFERLLVMRDVSQFGLVVVVTLSSRDLLDPAIDTVLADLVFLFIVGGVIVVLGRFLGGRERQRQKNQSEIALARDYYMRVLDHLPVHIWRSDILGQIDYANGTLQTFLGQPVDTLTAFLHPDDMAAWQDMATTRLSRGENSEQEYRLRRHDGQYRWMHEIAQPFHDQDGRFAGHLAACLDITDTRAVQEKLTQSNAELEQFAYVASHDLREPLRMVSSYMGLIERRLGAEANAELMEFLAFAKDGATRMDKLILDLLQYSRIGRMSAPKRDVDLAQSLSVALSNLGVMIDESRARICIGALPVVHASDDDMVRLLQNLIGNAIKYALPETPPQISIGATRENGSWRFSIHDNGIGIDHSYFDRVFRIFQRLHARDEHGGGSGIGLSICKKIVESHGGRIWVDSPGPNLGTTFFFTLPATNV</sequence>
<accession>A0ABS5I6R8</accession>
<proteinExistence type="predicted"/>
<evidence type="ECO:0000256" key="1">
    <source>
        <dbReference type="ARBA" id="ARBA00000085"/>
    </source>
</evidence>
<comment type="catalytic activity">
    <reaction evidence="1">
        <text>ATP + protein L-histidine = ADP + protein N-phospho-L-histidine.</text>
        <dbReference type="EC" id="2.7.13.3"/>
    </reaction>
</comment>
<dbReference type="EMBL" id="JAGTUF010000001">
    <property type="protein sequence ID" value="MBR9970108.1"/>
    <property type="molecule type" value="Genomic_DNA"/>
</dbReference>
<evidence type="ECO:0000259" key="7">
    <source>
        <dbReference type="PROSITE" id="PS50109"/>
    </source>
</evidence>
<dbReference type="Gene3D" id="3.30.450.20">
    <property type="entry name" value="PAS domain"/>
    <property type="match status" value="3"/>
</dbReference>
<evidence type="ECO:0000313" key="9">
    <source>
        <dbReference type="EMBL" id="MBR9970108.1"/>
    </source>
</evidence>
<dbReference type="Pfam" id="PF02518">
    <property type="entry name" value="HATPase_c"/>
    <property type="match status" value="1"/>
</dbReference>
<dbReference type="CDD" id="cd00082">
    <property type="entry name" value="HisKA"/>
    <property type="match status" value="1"/>
</dbReference>
<dbReference type="Pfam" id="PF08447">
    <property type="entry name" value="PAS_3"/>
    <property type="match status" value="1"/>
</dbReference>
<feature type="domain" description="PAC" evidence="8">
    <location>
        <begin position="393"/>
        <end position="445"/>
    </location>
</feature>
<dbReference type="InterPro" id="IPR004358">
    <property type="entry name" value="Sig_transdc_His_kin-like_C"/>
</dbReference>
<dbReference type="PRINTS" id="PR00344">
    <property type="entry name" value="BCTRLSENSOR"/>
</dbReference>
<dbReference type="InterPro" id="IPR036097">
    <property type="entry name" value="HisK_dim/P_sf"/>
</dbReference>